<accession>A0A1A9RI81</accession>
<name>A0A1A9RI81_EIKCO</name>
<evidence type="ECO:0000313" key="6">
    <source>
        <dbReference type="Proteomes" id="UP000077589"/>
    </source>
</evidence>
<dbReference type="OrthoDB" id="9803871at2"/>
<dbReference type="PANTHER" id="PTHR43584:SF5">
    <property type="entry name" value="PROTEIN LICC"/>
    <property type="match status" value="1"/>
</dbReference>
<dbReference type="InterPro" id="IPR050065">
    <property type="entry name" value="GlmU-like"/>
</dbReference>
<dbReference type="Proteomes" id="UP000077589">
    <property type="component" value="Unassembled WGS sequence"/>
</dbReference>
<keyword evidence="3" id="KW-0460">Magnesium</keyword>
<dbReference type="InterPro" id="IPR029044">
    <property type="entry name" value="Nucleotide-diphossugar_trans"/>
</dbReference>
<proteinExistence type="predicted"/>
<dbReference type="InterPro" id="IPR017189">
    <property type="entry name" value="CTP-phospocholine_CTT"/>
</dbReference>
<comment type="caution">
    <text evidence="5">The sequence shown here is derived from an EMBL/GenBank/DDBJ whole genome shotgun (WGS) entry which is preliminary data.</text>
</comment>
<dbReference type="PIRSF" id="PIRSF037382">
    <property type="entry name" value="CCT_LicC"/>
    <property type="match status" value="1"/>
</dbReference>
<keyword evidence="2" id="KW-0548">Nucleotidyltransferase</keyword>
<evidence type="ECO:0000256" key="3">
    <source>
        <dbReference type="ARBA" id="ARBA00022842"/>
    </source>
</evidence>
<reference evidence="6" key="1">
    <citation type="submission" date="2016-05" db="EMBL/GenBank/DDBJ databases">
        <title>Draft genome of Corynebacterium afermentans subsp. afermentans LCDC 88199T.</title>
        <authorList>
            <person name="Bernier A.-M."/>
            <person name="Bernard K."/>
        </authorList>
    </citation>
    <scope>NUCLEOTIDE SEQUENCE [LARGE SCALE GENOMIC DNA]</scope>
    <source>
        <strain evidence="6">NML04-0072</strain>
    </source>
</reference>
<dbReference type="CDD" id="cd02523">
    <property type="entry name" value="PC_cytidylyltransferase"/>
    <property type="match status" value="1"/>
</dbReference>
<dbReference type="Gene3D" id="3.90.550.10">
    <property type="entry name" value="Spore Coat Polysaccharide Biosynthesis Protein SpsA, Chain A"/>
    <property type="match status" value="1"/>
</dbReference>
<keyword evidence="1" id="KW-0808">Transferase</keyword>
<gene>
    <name evidence="5" type="ORF">A7P90_05915</name>
</gene>
<dbReference type="PANTHER" id="PTHR43584">
    <property type="entry name" value="NUCLEOTIDYL TRANSFERASE"/>
    <property type="match status" value="1"/>
</dbReference>
<evidence type="ECO:0000256" key="2">
    <source>
        <dbReference type="ARBA" id="ARBA00022695"/>
    </source>
</evidence>
<dbReference type="RefSeq" id="WP_049257641.1">
    <property type="nucleotide sequence ID" value="NZ_JVFA01000002.1"/>
</dbReference>
<dbReference type="GO" id="GO:0016779">
    <property type="term" value="F:nucleotidyltransferase activity"/>
    <property type="evidence" value="ECO:0007669"/>
    <property type="project" value="UniProtKB-KW"/>
</dbReference>
<feature type="domain" description="MobA-like NTP transferase" evidence="4">
    <location>
        <begin position="3"/>
        <end position="98"/>
    </location>
</feature>
<dbReference type="InterPro" id="IPR025877">
    <property type="entry name" value="MobA-like_NTP_Trfase"/>
</dbReference>
<protein>
    <submittedName>
        <fullName evidence="5">Protein licC</fullName>
    </submittedName>
</protein>
<sequence length="227" mass="26594">MNAIILAAGLGSRLREITKSKHKALIEVKDIPNIERTILYLKESGIDEIYIVTGYLSSQFEYLTYKYGCKLIKNNKYREYNNIYSFYLASKYLSDSYVIDSDVVLFKNIFLDKPVFSTYYTIIRPESDELEWNPVINENGIVTDIIISSRHLPSLLGVSFWNQDDSKKILAELEKYNNLDILKNSRLYWDNIPMSLLDSMEIRVRELSISEAYEMDNIIHYEFISNM</sequence>
<evidence type="ECO:0000256" key="1">
    <source>
        <dbReference type="ARBA" id="ARBA00022679"/>
    </source>
</evidence>
<dbReference type="EMBL" id="LXSG01000032">
    <property type="protein sequence ID" value="OAM18805.1"/>
    <property type="molecule type" value="Genomic_DNA"/>
</dbReference>
<dbReference type="Pfam" id="PF12804">
    <property type="entry name" value="NTP_transf_3"/>
    <property type="match status" value="1"/>
</dbReference>
<dbReference type="SUPFAM" id="SSF53448">
    <property type="entry name" value="Nucleotide-diphospho-sugar transferases"/>
    <property type="match status" value="1"/>
</dbReference>
<dbReference type="AlphaFoldDB" id="A0A1A9RI81"/>
<organism evidence="5 6">
    <name type="scientific">Eikenella corrodens</name>
    <dbReference type="NCBI Taxonomy" id="539"/>
    <lineage>
        <taxon>Bacteria</taxon>
        <taxon>Pseudomonadati</taxon>
        <taxon>Pseudomonadota</taxon>
        <taxon>Betaproteobacteria</taxon>
        <taxon>Neisseriales</taxon>
        <taxon>Neisseriaceae</taxon>
        <taxon>Eikenella</taxon>
    </lineage>
</organism>
<evidence type="ECO:0000313" key="5">
    <source>
        <dbReference type="EMBL" id="OAM18805.1"/>
    </source>
</evidence>
<evidence type="ECO:0000259" key="4">
    <source>
        <dbReference type="Pfam" id="PF12804"/>
    </source>
</evidence>